<proteinExistence type="predicted"/>
<dbReference type="Proteomes" id="UP001214530">
    <property type="component" value="Chromosome"/>
</dbReference>
<keyword evidence="5" id="KW-1133">Transmembrane helix</keyword>
<keyword evidence="3 9" id="KW-0378">Hydrolase</keyword>
<dbReference type="PANTHER" id="PTHR13572">
    <property type="entry name" value="ENDO-ALPHA-1,2-MANNOSIDASE"/>
    <property type="match status" value="1"/>
</dbReference>
<accession>A0AAJ5W588</accession>
<dbReference type="GO" id="GO:0004559">
    <property type="term" value="F:alpha-mannosidase activity"/>
    <property type="evidence" value="ECO:0007669"/>
    <property type="project" value="TreeGrafter"/>
</dbReference>
<evidence type="ECO:0000256" key="4">
    <source>
        <dbReference type="ARBA" id="ARBA00022968"/>
    </source>
</evidence>
<evidence type="ECO:0000256" key="1">
    <source>
        <dbReference type="ARBA" id="ARBA00004323"/>
    </source>
</evidence>
<feature type="signal peptide" evidence="8">
    <location>
        <begin position="1"/>
        <end position="21"/>
    </location>
</feature>
<dbReference type="CDD" id="cd11576">
    <property type="entry name" value="GH99_GH71_like_2"/>
    <property type="match status" value="1"/>
</dbReference>
<reference evidence="9" key="1">
    <citation type="submission" date="2023-03" db="EMBL/GenBank/DDBJ databases">
        <title>Andean soil-derived lignocellulolytic bacterial consortium as a source of novel taxa and putative plastic-active enzymes.</title>
        <authorList>
            <person name="Diaz-Garcia L."/>
            <person name="Chuvochina M."/>
            <person name="Feuerriegel G."/>
            <person name="Bunk B."/>
            <person name="Sproer C."/>
            <person name="Streit W.R."/>
            <person name="Rodriguez L.M."/>
            <person name="Overmann J."/>
            <person name="Jimenez D.J."/>
        </authorList>
    </citation>
    <scope>NUCLEOTIDE SEQUENCE</scope>
    <source>
        <strain evidence="9">MAG 3858</strain>
    </source>
</reference>
<dbReference type="InterPro" id="IPR026071">
    <property type="entry name" value="Glyco_Hydrolase_99"/>
</dbReference>
<evidence type="ECO:0000256" key="3">
    <source>
        <dbReference type="ARBA" id="ARBA00022801"/>
    </source>
</evidence>
<keyword evidence="8" id="KW-0732">Signal</keyword>
<evidence type="ECO:0000256" key="6">
    <source>
        <dbReference type="ARBA" id="ARBA00023034"/>
    </source>
</evidence>
<dbReference type="Gene3D" id="3.20.20.80">
    <property type="entry name" value="Glycosidases"/>
    <property type="match status" value="1"/>
</dbReference>
<keyword evidence="7" id="KW-0472">Membrane</keyword>
<keyword evidence="4" id="KW-0735">Signal-anchor</keyword>
<evidence type="ECO:0000256" key="2">
    <source>
        <dbReference type="ARBA" id="ARBA00022692"/>
    </source>
</evidence>
<dbReference type="EMBL" id="CP119313">
    <property type="protein sequence ID" value="WEK17810.1"/>
    <property type="molecule type" value="Genomic_DNA"/>
</dbReference>
<dbReference type="PANTHER" id="PTHR13572:SF4">
    <property type="entry name" value="RE57134P"/>
    <property type="match status" value="1"/>
</dbReference>
<comment type="subcellular location">
    <subcellularLocation>
        <location evidence="1">Golgi apparatus membrane</location>
        <topology evidence="1">Single-pass type II membrane protein</topology>
    </subcellularLocation>
</comment>
<evidence type="ECO:0000256" key="5">
    <source>
        <dbReference type="ARBA" id="ARBA00022989"/>
    </source>
</evidence>
<evidence type="ECO:0000256" key="8">
    <source>
        <dbReference type="SAM" id="SignalP"/>
    </source>
</evidence>
<keyword evidence="2" id="KW-0812">Transmembrane</keyword>
<name>A0AAJ5W588_9SPHI</name>
<protein>
    <submittedName>
        <fullName evidence="9">Glycoside hydrolase family 71/99-like protein</fullName>
    </submittedName>
</protein>
<evidence type="ECO:0000313" key="9">
    <source>
        <dbReference type="EMBL" id="WEK17810.1"/>
    </source>
</evidence>
<evidence type="ECO:0000313" key="10">
    <source>
        <dbReference type="Proteomes" id="UP001214530"/>
    </source>
</evidence>
<dbReference type="AlphaFoldDB" id="A0AAJ5W588"/>
<gene>
    <name evidence="9" type="ORF">P0Y49_13480</name>
</gene>
<evidence type="ECO:0000256" key="7">
    <source>
        <dbReference type="ARBA" id="ARBA00023136"/>
    </source>
</evidence>
<feature type="chain" id="PRO_5042552040" evidence="8">
    <location>
        <begin position="22"/>
        <end position="419"/>
    </location>
</feature>
<organism evidence="9 10">
    <name type="scientific">Candidatus Pedobacter colombiensis</name>
    <dbReference type="NCBI Taxonomy" id="3121371"/>
    <lineage>
        <taxon>Bacteria</taxon>
        <taxon>Pseudomonadati</taxon>
        <taxon>Bacteroidota</taxon>
        <taxon>Sphingobacteriia</taxon>
        <taxon>Sphingobacteriales</taxon>
        <taxon>Sphingobacteriaceae</taxon>
        <taxon>Pedobacter</taxon>
    </lineage>
</organism>
<keyword evidence="6" id="KW-0333">Golgi apparatus</keyword>
<sequence>MMRRKIYLLLICAMITGFGYAQNKHARQSRFASYKGLVMAGYQGWFNAKGDGADRGWNHYGNIDKERIGVEIWPEMSEYEKTYKTPFKLANGDNAYLFSAYDESTVKLHFKWMQQYGIDGAFVQRFVTNLKYAKGVNHNNKVLSSALNAAEKYKRAIAVMYDFSGMQDGDEQLVINDFKQLVDSMKLTSRGNNQSYLYHNGKPLVALWGVGFNDNRKYSLKNVRTIIDFLQKDPVYGGCSILLGVPTQWRELAGDTEPDPELLETFKKIDIIHPWFVGRFIESRIPKMMERVRADIAWCKQYNIDYVPVVYPGFSWHNMRPESPLDQIPRNKGQFFWKQLSGTIQNGAEMLYVAMFDEVDEGTAIFKISKNPPAGNIEFVKPEEGIPSDYYLYLSGYAGKMLRKEIPFQLNIPAPILKK</sequence>